<evidence type="ECO:0000256" key="4">
    <source>
        <dbReference type="ARBA" id="ARBA00022842"/>
    </source>
</evidence>
<accession>A0A3A4NJT5</accession>
<dbReference type="EMBL" id="QZKU01000071">
    <property type="protein sequence ID" value="RJP20998.1"/>
    <property type="molecule type" value="Genomic_DNA"/>
</dbReference>
<dbReference type="AlphaFoldDB" id="A0A3A4NJT5"/>
<feature type="binding site" evidence="7">
    <location>
        <begin position="298"/>
        <end position="301"/>
    </location>
    <ligand>
        <name>GTP</name>
        <dbReference type="ChEBI" id="CHEBI:37565"/>
    </ligand>
</feature>
<dbReference type="Pfam" id="PF19275">
    <property type="entry name" value="HflX_C"/>
    <property type="match status" value="1"/>
</dbReference>
<dbReference type="GO" id="GO:0005525">
    <property type="term" value="F:GTP binding"/>
    <property type="evidence" value="ECO:0007669"/>
    <property type="project" value="UniProtKB-UniRule"/>
</dbReference>
<dbReference type="Pfam" id="PF01926">
    <property type="entry name" value="MMR_HSR1"/>
    <property type="match status" value="1"/>
</dbReference>
<dbReference type="Gene3D" id="6.10.250.2860">
    <property type="match status" value="1"/>
</dbReference>
<evidence type="ECO:0000313" key="11">
    <source>
        <dbReference type="EMBL" id="RJP20998.1"/>
    </source>
</evidence>
<feature type="binding site" evidence="8">
    <location>
        <position position="192"/>
    </location>
    <ligand>
        <name>Mg(2+)</name>
        <dbReference type="ChEBI" id="CHEBI:18420"/>
    </ligand>
</feature>
<comment type="caution">
    <text evidence="11">The sequence shown here is derived from an EMBL/GenBank/DDBJ whole genome shotgun (WGS) entry which is preliminary data.</text>
</comment>
<dbReference type="InterPro" id="IPR042108">
    <property type="entry name" value="GTPase_HflX_N_sf"/>
</dbReference>
<feature type="domain" description="Hflx-type G" evidence="10">
    <location>
        <begin position="179"/>
        <end position="345"/>
    </location>
</feature>
<dbReference type="FunFam" id="3.40.50.11060:FF:000001">
    <property type="entry name" value="GTPase HflX"/>
    <property type="match status" value="1"/>
</dbReference>
<evidence type="ECO:0000256" key="1">
    <source>
        <dbReference type="ARBA" id="ARBA00022490"/>
    </source>
</evidence>
<comment type="subcellular location">
    <subcellularLocation>
        <location evidence="6">Cytoplasm</location>
    </subcellularLocation>
    <text evidence="6">May associate with membranes.</text>
</comment>
<dbReference type="GO" id="GO:0043022">
    <property type="term" value="F:ribosome binding"/>
    <property type="evidence" value="ECO:0007669"/>
    <property type="project" value="TreeGrafter"/>
</dbReference>
<evidence type="ECO:0000259" key="10">
    <source>
        <dbReference type="PROSITE" id="PS51705"/>
    </source>
</evidence>
<keyword evidence="3 6" id="KW-0547">Nucleotide-binding</keyword>
<dbReference type="PRINTS" id="PR00326">
    <property type="entry name" value="GTP1OBG"/>
</dbReference>
<evidence type="ECO:0000313" key="12">
    <source>
        <dbReference type="Proteomes" id="UP000265882"/>
    </source>
</evidence>
<evidence type="ECO:0000256" key="9">
    <source>
        <dbReference type="SAM" id="Coils"/>
    </source>
</evidence>
<dbReference type="InterPro" id="IPR032305">
    <property type="entry name" value="GTP-bd_M"/>
</dbReference>
<comment type="cofactor">
    <cofactor evidence="8">
        <name>Mg(2+)</name>
        <dbReference type="ChEBI" id="CHEBI:18420"/>
    </cofactor>
</comment>
<feature type="coiled-coil region" evidence="9">
    <location>
        <begin position="145"/>
        <end position="172"/>
    </location>
</feature>
<keyword evidence="2 8" id="KW-0479">Metal-binding</keyword>
<proteinExistence type="inferred from homology"/>
<evidence type="ECO:0000256" key="2">
    <source>
        <dbReference type="ARBA" id="ARBA00022723"/>
    </source>
</evidence>
<dbReference type="InterPro" id="IPR016496">
    <property type="entry name" value="GTPase_HflX"/>
</dbReference>
<keyword evidence="4 8" id="KW-0460">Magnesium</keyword>
<dbReference type="InterPro" id="IPR025121">
    <property type="entry name" value="GTPase_HflX_N"/>
</dbReference>
<dbReference type="PROSITE" id="PS51705">
    <property type="entry name" value="G_HFLX"/>
    <property type="match status" value="1"/>
</dbReference>
<protein>
    <recommendedName>
        <fullName evidence="6">GTPase HflX</fullName>
    </recommendedName>
    <alternativeName>
        <fullName evidence="6">GTP-binding protein HflX</fullName>
    </alternativeName>
</protein>
<dbReference type="InterPro" id="IPR006073">
    <property type="entry name" value="GTP-bd"/>
</dbReference>
<dbReference type="GO" id="GO:0003924">
    <property type="term" value="F:GTPase activity"/>
    <property type="evidence" value="ECO:0007669"/>
    <property type="project" value="UniProtKB-UniRule"/>
</dbReference>
<dbReference type="Gene3D" id="3.40.50.300">
    <property type="entry name" value="P-loop containing nucleotide triphosphate hydrolases"/>
    <property type="match status" value="1"/>
</dbReference>
<evidence type="ECO:0000256" key="6">
    <source>
        <dbReference type="HAMAP-Rule" id="MF_00900"/>
    </source>
</evidence>
<keyword evidence="9" id="KW-0175">Coiled coil</keyword>
<dbReference type="PIRSF" id="PIRSF006809">
    <property type="entry name" value="GTP-binding_hflX_prd"/>
    <property type="match status" value="1"/>
</dbReference>
<feature type="binding site" evidence="7">
    <location>
        <begin position="232"/>
        <end position="235"/>
    </location>
    <ligand>
        <name>GTP</name>
        <dbReference type="ChEBI" id="CHEBI:37565"/>
    </ligand>
</feature>
<feature type="binding site" evidence="7">
    <location>
        <begin position="210"/>
        <end position="214"/>
    </location>
    <ligand>
        <name>GTP</name>
        <dbReference type="ChEBI" id="CHEBI:37565"/>
    </ligand>
</feature>
<comment type="function">
    <text evidence="6">GTPase that associates with the 50S ribosomal subunit and may have a role during protein synthesis or ribosome biogenesis.</text>
</comment>
<name>A0A3A4NJT5_ABYX5</name>
<dbReference type="InterPro" id="IPR045498">
    <property type="entry name" value="HflX_C"/>
</dbReference>
<dbReference type="Gene3D" id="3.40.50.11060">
    <property type="entry name" value="GTPase HflX, N-terminal domain"/>
    <property type="match status" value="1"/>
</dbReference>
<sequence>MIEESLAELAELARTAGPQVVGSVVQARPVPDSALYIGRGKAKHIAELVDQLEADLVIFDGELSPAQQRNLEDLIPCRIIDRTQLILDIFAQRAETKEGKIQVELAQLDYLLPRLVGHGVTMSRLGGGRGGARRGPGEMKLEVDRRRIRDRISKLKRDLEQVRRHRDVQRKRRISNDVPSAAIVGYTNAGKSSLLNAVADADAFVEDKLFATLDPRSRKVGLPNGQTVICVDTVGFIQKLPHTLIAAFRATLEEAVYADIIILVVDVSSPYFQEHIRVAKDVLHDLGAADKPIITVFNKIDLLADPIIASNIAEHVPESVSVSAATGANINQLLELIARILSSRRERVELVIPQSRSELAAMVQQRGAVLEKRYEDGNIVLVAELDKPIAAQLGEFIKRRHRESEDTSRRRLSAR</sequence>
<keyword evidence="5 6" id="KW-0342">GTP-binding</keyword>
<feature type="binding site" evidence="8">
    <location>
        <position position="212"/>
    </location>
    <ligand>
        <name>Mg(2+)</name>
        <dbReference type="ChEBI" id="CHEBI:18420"/>
    </ligand>
</feature>
<dbReference type="Pfam" id="PF16360">
    <property type="entry name" value="GTP-bdg_M"/>
    <property type="match status" value="1"/>
</dbReference>
<dbReference type="Pfam" id="PF13167">
    <property type="entry name" value="GTP-bdg_N"/>
    <property type="match status" value="1"/>
</dbReference>
<dbReference type="PANTHER" id="PTHR10229:SF0">
    <property type="entry name" value="GTP-BINDING PROTEIN 6-RELATED"/>
    <property type="match status" value="1"/>
</dbReference>
<feature type="binding site" evidence="7">
    <location>
        <begin position="185"/>
        <end position="192"/>
    </location>
    <ligand>
        <name>GTP</name>
        <dbReference type="ChEBI" id="CHEBI:37565"/>
    </ligand>
</feature>
<comment type="similarity">
    <text evidence="6">Belongs to the TRAFAC class OBG-HflX-like GTPase superfamily. HflX GTPase family.</text>
</comment>
<dbReference type="PANTHER" id="PTHR10229">
    <property type="entry name" value="GTP-BINDING PROTEIN HFLX"/>
    <property type="match status" value="1"/>
</dbReference>
<reference evidence="11 12" key="1">
    <citation type="journal article" date="2017" name="ISME J.">
        <title>Energy and carbon metabolisms in a deep terrestrial subsurface fluid microbial community.</title>
        <authorList>
            <person name="Momper L."/>
            <person name="Jungbluth S.P."/>
            <person name="Lee M.D."/>
            <person name="Amend J.P."/>
        </authorList>
    </citation>
    <scope>NUCLEOTIDE SEQUENCE [LARGE SCALE GENOMIC DNA]</scope>
    <source>
        <strain evidence="11">SURF_5</strain>
    </source>
</reference>
<evidence type="ECO:0000256" key="8">
    <source>
        <dbReference type="PIRSR" id="PIRSR006809-2"/>
    </source>
</evidence>
<dbReference type="CDD" id="cd01878">
    <property type="entry name" value="HflX"/>
    <property type="match status" value="1"/>
</dbReference>
<gene>
    <name evidence="6 11" type="primary">hflX</name>
    <name evidence="11" type="ORF">C4520_10595</name>
</gene>
<evidence type="ECO:0000256" key="5">
    <source>
        <dbReference type="ARBA" id="ARBA00023134"/>
    </source>
</evidence>
<dbReference type="NCBIfam" id="TIGR03156">
    <property type="entry name" value="GTP_HflX"/>
    <property type="match status" value="1"/>
</dbReference>
<dbReference type="InterPro" id="IPR027417">
    <property type="entry name" value="P-loop_NTPase"/>
</dbReference>
<comment type="subunit">
    <text evidence="6">Monomer. Associates with the 50S ribosomal subunit.</text>
</comment>
<keyword evidence="1 6" id="KW-0963">Cytoplasm</keyword>
<dbReference type="Proteomes" id="UP000265882">
    <property type="component" value="Unassembled WGS sequence"/>
</dbReference>
<dbReference type="SUPFAM" id="SSF52540">
    <property type="entry name" value="P-loop containing nucleoside triphosphate hydrolases"/>
    <property type="match status" value="1"/>
</dbReference>
<dbReference type="GO" id="GO:0005737">
    <property type="term" value="C:cytoplasm"/>
    <property type="evidence" value="ECO:0007669"/>
    <property type="project" value="UniProtKB-SubCell"/>
</dbReference>
<dbReference type="HAMAP" id="MF_00900">
    <property type="entry name" value="GTPase_HflX"/>
    <property type="match status" value="1"/>
</dbReference>
<evidence type="ECO:0000256" key="7">
    <source>
        <dbReference type="PIRSR" id="PIRSR006809-1"/>
    </source>
</evidence>
<organism evidence="11 12">
    <name type="scientific">Abyssobacteria bacterium (strain SURF_5)</name>
    <dbReference type="NCBI Taxonomy" id="2093360"/>
    <lineage>
        <taxon>Bacteria</taxon>
        <taxon>Pseudomonadati</taxon>
        <taxon>Candidatus Hydrogenedentota</taxon>
        <taxon>Candidatus Abyssobacteria</taxon>
    </lineage>
</organism>
<dbReference type="InterPro" id="IPR030394">
    <property type="entry name" value="G_HFLX_dom"/>
</dbReference>
<evidence type="ECO:0000256" key="3">
    <source>
        <dbReference type="ARBA" id="ARBA00022741"/>
    </source>
</evidence>
<dbReference type="GO" id="GO:0046872">
    <property type="term" value="F:metal ion binding"/>
    <property type="evidence" value="ECO:0007669"/>
    <property type="project" value="UniProtKB-KW"/>
</dbReference>